<evidence type="ECO:0000313" key="3">
    <source>
        <dbReference type="Proteomes" id="UP001153148"/>
    </source>
</evidence>
<reference evidence="2" key="1">
    <citation type="submission" date="2021-03" db="EMBL/GenBank/DDBJ databases">
        <authorList>
            <person name="Tran Van P."/>
        </authorList>
    </citation>
    <scope>NUCLEOTIDE SEQUENCE</scope>
</reference>
<proteinExistence type="predicted"/>
<feature type="domain" description="Serpin" evidence="1">
    <location>
        <begin position="73"/>
        <end position="208"/>
    </location>
</feature>
<dbReference type="Proteomes" id="UP001153148">
    <property type="component" value="Unassembled WGS sequence"/>
</dbReference>
<evidence type="ECO:0000259" key="1">
    <source>
        <dbReference type="Pfam" id="PF00079"/>
    </source>
</evidence>
<dbReference type="PANTHER" id="PTHR11461:SF292">
    <property type="entry name" value="SERPIN 100A"/>
    <property type="match status" value="1"/>
</dbReference>
<name>A0ABN7P9S0_TIMPD</name>
<dbReference type="SUPFAM" id="SSF56574">
    <property type="entry name" value="Serpins"/>
    <property type="match status" value="1"/>
</dbReference>
<dbReference type="Pfam" id="PF00079">
    <property type="entry name" value="Serpin"/>
    <property type="match status" value="1"/>
</dbReference>
<dbReference type="PANTHER" id="PTHR11461">
    <property type="entry name" value="SERINE PROTEASE INHIBITOR, SERPIN"/>
    <property type="match status" value="1"/>
</dbReference>
<comment type="caution">
    <text evidence="2">The sequence shown here is derived from an EMBL/GenBank/DDBJ whole genome shotgun (WGS) entry which is preliminary data.</text>
</comment>
<organism evidence="2 3">
    <name type="scientific">Timema podura</name>
    <name type="common">Walking stick</name>
    <dbReference type="NCBI Taxonomy" id="61482"/>
    <lineage>
        <taxon>Eukaryota</taxon>
        <taxon>Metazoa</taxon>
        <taxon>Ecdysozoa</taxon>
        <taxon>Arthropoda</taxon>
        <taxon>Hexapoda</taxon>
        <taxon>Insecta</taxon>
        <taxon>Pterygota</taxon>
        <taxon>Neoptera</taxon>
        <taxon>Polyneoptera</taxon>
        <taxon>Phasmatodea</taxon>
        <taxon>Timematodea</taxon>
        <taxon>Timematoidea</taxon>
        <taxon>Timematidae</taxon>
        <taxon>Timema</taxon>
    </lineage>
</organism>
<feature type="non-terminal residue" evidence="2">
    <location>
        <position position="208"/>
    </location>
</feature>
<accession>A0ABN7P9S0</accession>
<protein>
    <recommendedName>
        <fullName evidence="1">Serpin domain-containing protein</fullName>
    </recommendedName>
</protein>
<keyword evidence="3" id="KW-1185">Reference proteome</keyword>
<dbReference type="EMBL" id="CAJPIN010024511">
    <property type="protein sequence ID" value="CAG2063129.1"/>
    <property type="molecule type" value="Genomic_DNA"/>
</dbReference>
<dbReference type="InterPro" id="IPR023796">
    <property type="entry name" value="Serpin_dom"/>
</dbReference>
<dbReference type="Gene3D" id="2.30.39.10">
    <property type="entry name" value="Alpha-1-antitrypsin, domain 1"/>
    <property type="match status" value="1"/>
</dbReference>
<dbReference type="InterPro" id="IPR036186">
    <property type="entry name" value="Serpin_sf"/>
</dbReference>
<sequence length="208" mass="23481">MIQVADKEMDKPLDSEMDKKKLGMEKITKEMLKRIKRFAEFLRGDRGLLQDPDVTSGLSGNNIVKKTSEISMSHAEPDSIMIVFNALYYRGSWATPFSGQRADLPNQFYKSDTEKITVPTMHVQDTFNIGLIPDLDSVAIELPYKGGRYSLVVLLPNQRTGLRSLIADHLTSDTLKNLDKYMSPKEVRVCLPSFEIGTTTKPIEPLKK</sequence>
<dbReference type="InterPro" id="IPR042185">
    <property type="entry name" value="Serpin_sf_2"/>
</dbReference>
<gene>
    <name evidence="2" type="ORF">TPAB3V08_LOCUS10077</name>
</gene>
<dbReference type="InterPro" id="IPR000215">
    <property type="entry name" value="Serpin_fam"/>
</dbReference>
<evidence type="ECO:0000313" key="2">
    <source>
        <dbReference type="EMBL" id="CAG2063129.1"/>
    </source>
</evidence>